<proteinExistence type="predicted"/>
<keyword evidence="1" id="KW-1133">Transmembrane helix</keyword>
<comment type="caution">
    <text evidence="2">The sequence shown here is derived from an EMBL/GenBank/DDBJ whole genome shotgun (WGS) entry which is preliminary data.</text>
</comment>
<dbReference type="Proteomes" id="UP001281761">
    <property type="component" value="Unassembled WGS sequence"/>
</dbReference>
<gene>
    <name evidence="2" type="ORF">BLNAU_22000</name>
</gene>
<sequence>MIFLLESTKSPPKFFPPPRYTSQYGCPKSGGLARGWVLFIILFSSLNLLFRIGAAIAVGIVLLWIYVIRPKKAQKGEDPTIETPLLVAKTEQHLYTNAIVDAQPSAEF</sequence>
<dbReference type="EMBL" id="JARBJD010000364">
    <property type="protein sequence ID" value="KAK2943091.1"/>
    <property type="molecule type" value="Genomic_DNA"/>
</dbReference>
<evidence type="ECO:0000256" key="1">
    <source>
        <dbReference type="SAM" id="Phobius"/>
    </source>
</evidence>
<reference evidence="2 3" key="1">
    <citation type="journal article" date="2022" name="bioRxiv">
        <title>Genomics of Preaxostyla Flagellates Illuminates Evolutionary Transitions and the Path Towards Mitochondrial Loss.</title>
        <authorList>
            <person name="Novak L.V.F."/>
            <person name="Treitli S.C."/>
            <person name="Pyrih J."/>
            <person name="Halakuc P."/>
            <person name="Pipaliya S.V."/>
            <person name="Vacek V."/>
            <person name="Brzon O."/>
            <person name="Soukal P."/>
            <person name="Eme L."/>
            <person name="Dacks J.B."/>
            <person name="Karnkowska A."/>
            <person name="Elias M."/>
            <person name="Hampl V."/>
        </authorList>
    </citation>
    <scope>NUCLEOTIDE SEQUENCE [LARGE SCALE GENOMIC DNA]</scope>
    <source>
        <strain evidence="2">NAU3</strain>
        <tissue evidence="2">Gut</tissue>
    </source>
</reference>
<protein>
    <submittedName>
        <fullName evidence="2">Uncharacterized protein</fullName>
    </submittedName>
</protein>
<feature type="transmembrane region" description="Helical" evidence="1">
    <location>
        <begin position="36"/>
        <end position="67"/>
    </location>
</feature>
<keyword evidence="3" id="KW-1185">Reference proteome</keyword>
<organism evidence="2 3">
    <name type="scientific">Blattamonas nauphoetae</name>
    <dbReference type="NCBI Taxonomy" id="2049346"/>
    <lineage>
        <taxon>Eukaryota</taxon>
        <taxon>Metamonada</taxon>
        <taxon>Preaxostyla</taxon>
        <taxon>Oxymonadida</taxon>
        <taxon>Blattamonas</taxon>
    </lineage>
</organism>
<evidence type="ECO:0000313" key="3">
    <source>
        <dbReference type="Proteomes" id="UP001281761"/>
    </source>
</evidence>
<name>A0ABQ9WXE4_9EUKA</name>
<accession>A0ABQ9WXE4</accession>
<evidence type="ECO:0000313" key="2">
    <source>
        <dbReference type="EMBL" id="KAK2943091.1"/>
    </source>
</evidence>
<keyword evidence="1" id="KW-0812">Transmembrane</keyword>
<keyword evidence="1" id="KW-0472">Membrane</keyword>